<feature type="compositionally biased region" description="Basic and acidic residues" evidence="2">
    <location>
        <begin position="427"/>
        <end position="437"/>
    </location>
</feature>
<sequence>MYHFTADHPPEPVRLSFRALIPGHIRQYLKDFQLDAIRFMHNFLAKGEFCVYNDESGLGKQAAVAVLLDAACSSKKCLIVVQNDDRYVNGWEFHFSVLTNTNVAVIKDEKDSTDSAHNIYIAKWSTLRTIDDLSKFKFDFIILDNRGQMLNNSFCTSMLLKHYERKISILISSVDITSDLKLLHNCLRLGGRLDPQYSSFKTFEEKFKLPDAKELAYKRVDLEEYFCKRERLADYCKNFRLRRYCHQFEKQLPLVKEDRYKINLDLWREKQNATNSESSSIEYVNNHNREDEHIKDTQELFEEYCRQRRKQHLQFQQEEEKRLREREQEMLKNLQAENEVIYNVDDEVALINETPPIVTEKPPVARDNSDEAVLMSPLLVMSDSDADDEPEICHDPNNDIEIVDLASEEREEQEEQNKQSKTNTDTEENKQVQENSKKSSNNTNKVAKRGYKKRSELDRLDEDIVETLKITETPKRLTRHAKEEVCSAKRLKDRLEEKRAEKVKTKRTNSNERVGKATKENNNNSAASITKAIIKTEPKTPTKSNKAQKTTEEKQKETSKDKQAIENNSTELKGTKDNANNTTNPASTKSKTKTTTKQSTATNETSTVTTPVTSRKTRTGVIEKEKEGNKTPTKTKDNQKVHIKQERLEETQTNATSSTNTNHTRVVNSEKIRLKRELEITPVGVHNKETRSMQRLTRSAGVSSKYLKKNLALQIDKVNKPKKKANDKEITTKTAVNKTKKATEDNKKEPERNTQVSIISHRSSQDFETLQCAQRLSDAGAYDNGLEKSTEFLVPPTPNVIARNSLIPSSLNSSAGFFSETDVIFIPPSPLSVTNNKKRDAVITLSSSENENSTSQSSSMTSRRTRALKPKRNLQNTQSEASKVPSFSELLAQQNTRTSAKSPDLFSNCSDLLPLPCTQPPVESEEPNTPFEGFKIFGSEVKQLQQHYAFSKNNNTNITKANAKKSYREQRSCLDILEKMFEPSNKKSKSTTNETSNSASSSPTKKSKRNANTANKQKSQAPILPSHPIEAIAEARQQQELQKRKRNSTPSTSAGLQEDEIFEITNNGTFGSVMRLHSNGDISPVPQTQKSQNKQHNKITNYLIGNATQNGSSGSQEETATPNSGHSGGYSSNNMEAGTPSKRHQQLAAVQNSNVKKSPKGKCNATQATKLTKWFTKPSELSRQPSQVAKAKLINSKKTPTKQHQQQHQVPAVSEEVDLTRSSPPPATTTGKRILKRRRLDLSFNK</sequence>
<feature type="region of interest" description="Disordered" evidence="2">
    <location>
        <begin position="844"/>
        <end position="887"/>
    </location>
</feature>
<feature type="region of interest" description="Disordered" evidence="2">
    <location>
        <begin position="1177"/>
        <end position="1246"/>
    </location>
</feature>
<gene>
    <name evidence="3" type="ORF">FF38_08385</name>
</gene>
<feature type="compositionally biased region" description="Low complexity" evidence="2">
    <location>
        <begin position="578"/>
        <end position="614"/>
    </location>
</feature>
<dbReference type="EMBL" id="JRES01001641">
    <property type="protein sequence ID" value="KNC21306.1"/>
    <property type="molecule type" value="Genomic_DNA"/>
</dbReference>
<feature type="compositionally biased region" description="Basic and acidic residues" evidence="2">
    <location>
        <begin position="621"/>
        <end position="650"/>
    </location>
</feature>
<organism evidence="3 4">
    <name type="scientific">Lucilia cuprina</name>
    <name type="common">Green bottle fly</name>
    <name type="synonym">Australian sheep blowfly</name>
    <dbReference type="NCBI Taxonomy" id="7375"/>
    <lineage>
        <taxon>Eukaryota</taxon>
        <taxon>Metazoa</taxon>
        <taxon>Ecdysozoa</taxon>
        <taxon>Arthropoda</taxon>
        <taxon>Hexapoda</taxon>
        <taxon>Insecta</taxon>
        <taxon>Pterygota</taxon>
        <taxon>Neoptera</taxon>
        <taxon>Endopterygota</taxon>
        <taxon>Diptera</taxon>
        <taxon>Brachycera</taxon>
        <taxon>Muscomorpha</taxon>
        <taxon>Oestroidea</taxon>
        <taxon>Calliphoridae</taxon>
        <taxon>Luciliinae</taxon>
        <taxon>Lucilia</taxon>
    </lineage>
</organism>
<feature type="region of interest" description="Disordered" evidence="2">
    <location>
        <begin position="724"/>
        <end position="755"/>
    </location>
</feature>
<evidence type="ECO:0000256" key="1">
    <source>
        <dbReference type="SAM" id="Coils"/>
    </source>
</evidence>
<dbReference type="Proteomes" id="UP000037069">
    <property type="component" value="Unassembled WGS sequence"/>
</dbReference>
<dbReference type="SUPFAM" id="SSF52540">
    <property type="entry name" value="P-loop containing nucleoside triphosphate hydrolases"/>
    <property type="match status" value="1"/>
</dbReference>
<feature type="coiled-coil region" evidence="1">
    <location>
        <begin position="313"/>
        <end position="344"/>
    </location>
</feature>
<feature type="compositionally biased region" description="Polar residues" evidence="2">
    <location>
        <begin position="1106"/>
        <end position="1122"/>
    </location>
</feature>
<dbReference type="Gene3D" id="3.40.50.10810">
    <property type="entry name" value="Tandem AAA-ATPase domain"/>
    <property type="match status" value="1"/>
</dbReference>
<feature type="compositionally biased region" description="Basic and acidic residues" evidence="2">
    <location>
        <begin position="549"/>
        <end position="564"/>
    </location>
</feature>
<feature type="compositionally biased region" description="Low complexity" evidence="2">
    <location>
        <begin position="651"/>
        <end position="664"/>
    </location>
</feature>
<proteinExistence type="predicted"/>
<feature type="compositionally biased region" description="Low complexity" evidence="2">
    <location>
        <begin position="990"/>
        <end position="1004"/>
    </location>
</feature>
<feature type="compositionally biased region" description="Polar residues" evidence="2">
    <location>
        <begin position="1010"/>
        <end position="1020"/>
    </location>
</feature>
<evidence type="ECO:0000256" key="2">
    <source>
        <dbReference type="SAM" id="MobiDB-lite"/>
    </source>
</evidence>
<feature type="compositionally biased region" description="Polar residues" evidence="2">
    <location>
        <begin position="1085"/>
        <end position="1100"/>
    </location>
</feature>
<keyword evidence="1" id="KW-0175">Coiled coil</keyword>
<comment type="caution">
    <text evidence="3">The sequence shown here is derived from an EMBL/GenBank/DDBJ whole genome shotgun (WGS) entry which is preliminary data.</text>
</comment>
<feature type="compositionally biased region" description="Low complexity" evidence="2">
    <location>
        <begin position="1123"/>
        <end position="1134"/>
    </location>
</feature>
<evidence type="ECO:0000313" key="3">
    <source>
        <dbReference type="EMBL" id="KNC21306.1"/>
    </source>
</evidence>
<reference evidence="3 4" key="1">
    <citation type="journal article" date="2015" name="Nat. Commun.">
        <title>Lucilia cuprina genome unlocks parasitic fly biology to underpin future interventions.</title>
        <authorList>
            <person name="Anstead C.A."/>
            <person name="Korhonen P.K."/>
            <person name="Young N.D."/>
            <person name="Hall R.S."/>
            <person name="Jex A.R."/>
            <person name="Murali S.C."/>
            <person name="Hughes D.S."/>
            <person name="Lee S.F."/>
            <person name="Perry T."/>
            <person name="Stroehlein A.J."/>
            <person name="Ansell B.R."/>
            <person name="Breugelmans B."/>
            <person name="Hofmann A."/>
            <person name="Qu J."/>
            <person name="Dugan S."/>
            <person name="Lee S.L."/>
            <person name="Chao H."/>
            <person name="Dinh H."/>
            <person name="Han Y."/>
            <person name="Doddapaneni H.V."/>
            <person name="Worley K.C."/>
            <person name="Muzny D.M."/>
            <person name="Ioannidis P."/>
            <person name="Waterhouse R.M."/>
            <person name="Zdobnov E.M."/>
            <person name="James P.J."/>
            <person name="Bagnall N.H."/>
            <person name="Kotze A.C."/>
            <person name="Gibbs R.A."/>
            <person name="Richards S."/>
            <person name="Batterham P."/>
            <person name="Gasser R.B."/>
        </authorList>
    </citation>
    <scope>NUCLEOTIDE SEQUENCE [LARGE SCALE GENOMIC DNA]</scope>
    <source>
        <strain evidence="3 4">LS</strain>
        <tissue evidence="3">Full body</tissue>
    </source>
</reference>
<evidence type="ECO:0000313" key="4">
    <source>
        <dbReference type="Proteomes" id="UP000037069"/>
    </source>
</evidence>
<feature type="region of interest" description="Disordered" evidence="2">
    <location>
        <begin position="1072"/>
        <end position="1163"/>
    </location>
</feature>
<dbReference type="OrthoDB" id="6819249at2759"/>
<accession>A0A0L0BMN5</accession>
<dbReference type="InterPro" id="IPR027417">
    <property type="entry name" value="P-loop_NTPase"/>
</dbReference>
<dbReference type="InterPro" id="IPR038718">
    <property type="entry name" value="SNF2-like_sf"/>
</dbReference>
<dbReference type="STRING" id="7375.A0A0L0BMN5"/>
<feature type="compositionally biased region" description="Low complexity" evidence="2">
    <location>
        <begin position="846"/>
        <end position="862"/>
    </location>
</feature>
<feature type="compositionally biased region" description="Basic and acidic residues" evidence="2">
    <location>
        <begin position="493"/>
        <end position="519"/>
    </location>
</feature>
<feature type="compositionally biased region" description="Basic and acidic residues" evidence="2">
    <location>
        <begin position="741"/>
        <end position="752"/>
    </location>
</feature>
<keyword evidence="4" id="KW-1185">Reference proteome</keyword>
<name>A0A0L0BMN5_LUCCU</name>
<protein>
    <submittedName>
        <fullName evidence="3">Protein suppressor of underreplication</fullName>
    </submittedName>
</protein>
<feature type="region of interest" description="Disordered" evidence="2">
    <location>
        <begin position="492"/>
        <end position="664"/>
    </location>
</feature>
<feature type="compositionally biased region" description="Basic residues" evidence="2">
    <location>
        <begin position="863"/>
        <end position="872"/>
    </location>
</feature>
<feature type="region of interest" description="Disordered" evidence="2">
    <location>
        <begin position="984"/>
        <end position="1060"/>
    </location>
</feature>
<dbReference type="AlphaFoldDB" id="A0A0L0BMN5"/>
<feature type="region of interest" description="Disordered" evidence="2">
    <location>
        <begin position="408"/>
        <end position="463"/>
    </location>
</feature>
<dbReference type="OMA" id="LEQMFEP"/>